<comment type="caution">
    <text evidence="1">The sequence shown here is derived from an EMBL/GenBank/DDBJ whole genome shotgun (WGS) entry which is preliminary data.</text>
</comment>
<accession>A0A9D3VUY2</accession>
<dbReference type="OrthoDB" id="10492531at2759"/>
<evidence type="ECO:0000313" key="1">
    <source>
        <dbReference type="EMBL" id="KAH1097975.1"/>
    </source>
</evidence>
<dbReference type="EMBL" id="JAIQCV010000005">
    <property type="protein sequence ID" value="KAH1097975.1"/>
    <property type="molecule type" value="Genomic_DNA"/>
</dbReference>
<sequence>MPPRKIKKAIVHQTQVVSNLEKFKNIETEKYFLELQSQPLIQERGNQEIRKRINWDSITVRSEEVPTTSKELCEFYNAHFYDKDFFSGTGINEFENIDMEDVIKYLTQGRGTWNYRLDMELPTNFNQAIIFSVAKIWM</sequence>
<dbReference type="Proteomes" id="UP000828251">
    <property type="component" value="Unassembled WGS sequence"/>
</dbReference>
<name>A0A9D3VUY2_9ROSI</name>
<evidence type="ECO:0000313" key="2">
    <source>
        <dbReference type="Proteomes" id="UP000828251"/>
    </source>
</evidence>
<protein>
    <submittedName>
        <fullName evidence="1">Uncharacterized protein</fullName>
    </submittedName>
</protein>
<dbReference type="AlphaFoldDB" id="A0A9D3VUY2"/>
<keyword evidence="2" id="KW-1185">Reference proteome</keyword>
<proteinExistence type="predicted"/>
<gene>
    <name evidence="1" type="ORF">J1N35_014896</name>
</gene>
<reference evidence="1 2" key="1">
    <citation type="journal article" date="2021" name="Plant Biotechnol. J.">
        <title>Multi-omics assisted identification of the key and species-specific regulatory components of drought-tolerant mechanisms in Gossypium stocksii.</title>
        <authorList>
            <person name="Yu D."/>
            <person name="Ke L."/>
            <person name="Zhang D."/>
            <person name="Wu Y."/>
            <person name="Sun Y."/>
            <person name="Mei J."/>
            <person name="Sun J."/>
            <person name="Sun Y."/>
        </authorList>
    </citation>
    <scope>NUCLEOTIDE SEQUENCE [LARGE SCALE GENOMIC DNA]</scope>
    <source>
        <strain evidence="2">cv. E1</strain>
        <tissue evidence="1">Leaf</tissue>
    </source>
</reference>
<organism evidence="1 2">
    <name type="scientific">Gossypium stocksii</name>
    <dbReference type="NCBI Taxonomy" id="47602"/>
    <lineage>
        <taxon>Eukaryota</taxon>
        <taxon>Viridiplantae</taxon>
        <taxon>Streptophyta</taxon>
        <taxon>Embryophyta</taxon>
        <taxon>Tracheophyta</taxon>
        <taxon>Spermatophyta</taxon>
        <taxon>Magnoliopsida</taxon>
        <taxon>eudicotyledons</taxon>
        <taxon>Gunneridae</taxon>
        <taxon>Pentapetalae</taxon>
        <taxon>rosids</taxon>
        <taxon>malvids</taxon>
        <taxon>Malvales</taxon>
        <taxon>Malvaceae</taxon>
        <taxon>Malvoideae</taxon>
        <taxon>Gossypium</taxon>
    </lineage>
</organism>